<dbReference type="Pfam" id="PF03492">
    <property type="entry name" value="Methyltransf_7"/>
    <property type="match status" value="1"/>
</dbReference>
<dbReference type="SUPFAM" id="SSF53335">
    <property type="entry name" value="S-adenosyl-L-methionine-dependent methyltransferases"/>
    <property type="match status" value="1"/>
</dbReference>
<dbReference type="GO" id="GO:0008168">
    <property type="term" value="F:methyltransferase activity"/>
    <property type="evidence" value="ECO:0007669"/>
    <property type="project" value="InterPro"/>
</dbReference>
<dbReference type="AlphaFoldDB" id="A0AAQ3JX49"/>
<accession>A0AAQ3JX49</accession>
<gene>
    <name evidence="1" type="ORF">Cni_G05123</name>
</gene>
<proteinExistence type="predicted"/>
<dbReference type="PANTHER" id="PTHR31009">
    <property type="entry name" value="S-ADENOSYL-L-METHIONINE:CARBOXYL METHYLTRANSFERASE FAMILY PROTEIN"/>
    <property type="match status" value="1"/>
</dbReference>
<dbReference type="Gene3D" id="1.10.1200.220">
    <property type="match status" value="1"/>
</dbReference>
<dbReference type="EMBL" id="CP136891">
    <property type="protein sequence ID" value="WOK96416.1"/>
    <property type="molecule type" value="Genomic_DNA"/>
</dbReference>
<sequence length="195" mass="21911">MSNLSWSASPHPTLVRSLVAVVDLGCSTGTNTLFFVDVIVKYVAQMYEELDHDLPEFLVFFSDLPSNDFNVLFQLLPPPPSSKCLEGQRRYFASGVSGSFYSRLFPSRSVNVFNSSLHWLPQVPRVDRLVHGERVIKPAEPRLHRPDQQGVGIFFGTHFKDVWNDLVQEVVDRGSPLVMSNSEDADEMGWALVNG</sequence>
<reference evidence="1 2" key="1">
    <citation type="submission" date="2023-10" db="EMBL/GenBank/DDBJ databases">
        <title>Chromosome-scale genome assembly provides insights into flower coloration mechanisms of Canna indica.</title>
        <authorList>
            <person name="Li C."/>
        </authorList>
    </citation>
    <scope>NUCLEOTIDE SEQUENCE [LARGE SCALE GENOMIC DNA]</scope>
    <source>
        <tissue evidence="1">Flower</tissue>
    </source>
</reference>
<dbReference type="Proteomes" id="UP001327560">
    <property type="component" value="Chromosome 2"/>
</dbReference>
<dbReference type="Gene3D" id="3.40.50.150">
    <property type="entry name" value="Vaccinia Virus protein VP39"/>
    <property type="match status" value="1"/>
</dbReference>
<evidence type="ECO:0000313" key="2">
    <source>
        <dbReference type="Proteomes" id="UP001327560"/>
    </source>
</evidence>
<name>A0AAQ3JX49_9LILI</name>
<dbReference type="InterPro" id="IPR029063">
    <property type="entry name" value="SAM-dependent_MTases_sf"/>
</dbReference>
<evidence type="ECO:0000313" key="1">
    <source>
        <dbReference type="EMBL" id="WOK96416.1"/>
    </source>
</evidence>
<dbReference type="InterPro" id="IPR005299">
    <property type="entry name" value="MeTrfase_7"/>
</dbReference>
<protein>
    <submittedName>
        <fullName evidence="1">Uncharacterized protein</fullName>
    </submittedName>
</protein>
<organism evidence="1 2">
    <name type="scientific">Canna indica</name>
    <name type="common">Indian-shot</name>
    <dbReference type="NCBI Taxonomy" id="4628"/>
    <lineage>
        <taxon>Eukaryota</taxon>
        <taxon>Viridiplantae</taxon>
        <taxon>Streptophyta</taxon>
        <taxon>Embryophyta</taxon>
        <taxon>Tracheophyta</taxon>
        <taxon>Spermatophyta</taxon>
        <taxon>Magnoliopsida</taxon>
        <taxon>Liliopsida</taxon>
        <taxon>Zingiberales</taxon>
        <taxon>Cannaceae</taxon>
        <taxon>Canna</taxon>
    </lineage>
</organism>
<keyword evidence="2" id="KW-1185">Reference proteome</keyword>